<dbReference type="GO" id="GO:0005634">
    <property type="term" value="C:nucleus"/>
    <property type="evidence" value="ECO:0007669"/>
    <property type="project" value="UniProtKB-UniRule"/>
</dbReference>
<evidence type="ECO:0000256" key="1">
    <source>
        <dbReference type="ARBA" id="ARBA00023015"/>
    </source>
</evidence>
<dbReference type="PANTHER" id="PTHR45789">
    <property type="entry name" value="FI18025P1"/>
    <property type="match status" value="1"/>
</dbReference>
<feature type="compositionally biased region" description="Polar residues" evidence="6">
    <location>
        <begin position="252"/>
        <end position="270"/>
    </location>
</feature>
<dbReference type="InterPro" id="IPR036910">
    <property type="entry name" value="HMG_box_dom_sf"/>
</dbReference>
<feature type="compositionally biased region" description="Basic and acidic residues" evidence="6">
    <location>
        <begin position="30"/>
        <end position="42"/>
    </location>
</feature>
<evidence type="ECO:0000256" key="2">
    <source>
        <dbReference type="ARBA" id="ARBA00023125"/>
    </source>
</evidence>
<dbReference type="EMBL" id="NEDP02005138">
    <property type="protein sequence ID" value="OWF43210.1"/>
    <property type="molecule type" value="Genomic_DNA"/>
</dbReference>
<dbReference type="EMBL" id="KY523529">
    <property type="protein sequence ID" value="ASL69945.1"/>
    <property type="molecule type" value="mRNA"/>
</dbReference>
<feature type="region of interest" description="Disordered" evidence="6">
    <location>
        <begin position="601"/>
        <end position="677"/>
    </location>
</feature>
<dbReference type="SMART" id="SM00398">
    <property type="entry name" value="HMG"/>
    <property type="match status" value="1"/>
</dbReference>
<reference evidence="9 10" key="2">
    <citation type="journal article" date="2017" name="Nat. Ecol. Evol.">
        <title>Scallop genome provides insights into evolution of bilaterian karyotype and development.</title>
        <authorList>
            <person name="Wang S."/>
            <person name="Zhang J."/>
            <person name="Jiao W."/>
            <person name="Li J."/>
            <person name="Xun X."/>
            <person name="Sun Y."/>
            <person name="Guo X."/>
            <person name="Huan P."/>
            <person name="Dong B."/>
            <person name="Zhang L."/>
            <person name="Hu X."/>
            <person name="Sun X."/>
            <person name="Wang J."/>
            <person name="Zhao C."/>
            <person name="Wang Y."/>
            <person name="Wang D."/>
            <person name="Huang X."/>
            <person name="Wang R."/>
            <person name="Lv J."/>
            <person name="Li Y."/>
            <person name="Zhang Z."/>
            <person name="Liu B."/>
            <person name="Lu W."/>
            <person name="Hui Y."/>
            <person name="Liang J."/>
            <person name="Zhou Z."/>
            <person name="Hou R."/>
            <person name="Li X."/>
            <person name="Liu Y."/>
            <person name="Li H."/>
            <person name="Ning X."/>
            <person name="Lin Y."/>
            <person name="Zhao L."/>
            <person name="Xing Q."/>
            <person name="Dou J."/>
            <person name="Li Y."/>
            <person name="Mao J."/>
            <person name="Guo H."/>
            <person name="Dou H."/>
            <person name="Li T."/>
            <person name="Mu C."/>
            <person name="Jiang W."/>
            <person name="Fu Q."/>
            <person name="Fu X."/>
            <person name="Miao Y."/>
            <person name="Liu J."/>
            <person name="Yu Q."/>
            <person name="Li R."/>
            <person name="Liao H."/>
            <person name="Li X."/>
            <person name="Kong Y."/>
            <person name="Jiang Z."/>
            <person name="Chourrout D."/>
            <person name="Li R."/>
            <person name="Bao Z."/>
        </authorList>
    </citation>
    <scope>NUCLEOTIDE SEQUENCE [LARGE SCALE GENOMIC DNA]</scope>
    <source>
        <strain evidence="9 10">PY_sf001</strain>
    </source>
</reference>
<dbReference type="FunFam" id="1.10.30.10:FF:000003">
    <property type="entry name" value="Putative transcription factor SOX-6"/>
    <property type="match status" value="1"/>
</dbReference>
<feature type="domain" description="HMG box" evidence="7">
    <location>
        <begin position="472"/>
        <end position="540"/>
    </location>
</feature>
<dbReference type="CDD" id="cd22042">
    <property type="entry name" value="HMG-box_EGL13-like"/>
    <property type="match status" value="1"/>
</dbReference>
<feature type="compositionally biased region" description="Basic and acidic residues" evidence="6">
    <location>
        <begin position="55"/>
        <end position="67"/>
    </location>
</feature>
<keyword evidence="3" id="KW-0804">Transcription</keyword>
<dbReference type="OrthoDB" id="6247875at2759"/>
<dbReference type="SUPFAM" id="SSF47095">
    <property type="entry name" value="HMG-box"/>
    <property type="match status" value="1"/>
</dbReference>
<dbReference type="InterPro" id="IPR051356">
    <property type="entry name" value="SOX/SOX-like_TF"/>
</dbReference>
<feature type="region of interest" description="Disordered" evidence="6">
    <location>
        <begin position="192"/>
        <end position="270"/>
    </location>
</feature>
<accession>A0A210Q3A2</accession>
<dbReference type="Pfam" id="PF00505">
    <property type="entry name" value="HMG_box"/>
    <property type="match status" value="1"/>
</dbReference>
<evidence type="ECO:0000259" key="7">
    <source>
        <dbReference type="PROSITE" id="PS50118"/>
    </source>
</evidence>
<dbReference type="GO" id="GO:0000978">
    <property type="term" value="F:RNA polymerase II cis-regulatory region sequence-specific DNA binding"/>
    <property type="evidence" value="ECO:0007669"/>
    <property type="project" value="TreeGrafter"/>
</dbReference>
<feature type="compositionally biased region" description="Basic and acidic residues" evidence="6">
    <location>
        <begin position="125"/>
        <end position="140"/>
    </location>
</feature>
<feature type="compositionally biased region" description="Low complexity" evidence="6">
    <location>
        <begin position="102"/>
        <end position="120"/>
    </location>
</feature>
<feature type="compositionally biased region" description="Low complexity" evidence="6">
    <location>
        <begin position="214"/>
        <end position="227"/>
    </location>
</feature>
<evidence type="ECO:0000313" key="9">
    <source>
        <dbReference type="EMBL" id="OWF43210.1"/>
    </source>
</evidence>
<protein>
    <submittedName>
        <fullName evidence="8">SOX transcription factor</fullName>
    </submittedName>
    <submittedName>
        <fullName evidence="9">Transcription factor Sox-6</fullName>
    </submittedName>
</protein>
<dbReference type="GO" id="GO:0045165">
    <property type="term" value="P:cell fate commitment"/>
    <property type="evidence" value="ECO:0007669"/>
    <property type="project" value="TreeGrafter"/>
</dbReference>
<dbReference type="GO" id="GO:0000981">
    <property type="term" value="F:DNA-binding transcription factor activity, RNA polymerase II-specific"/>
    <property type="evidence" value="ECO:0007669"/>
    <property type="project" value="TreeGrafter"/>
</dbReference>
<keyword evidence="2 5" id="KW-0238">DNA-binding</keyword>
<dbReference type="Gene3D" id="1.10.30.10">
    <property type="entry name" value="High mobility group box domain"/>
    <property type="match status" value="1"/>
</dbReference>
<dbReference type="PROSITE" id="PS50118">
    <property type="entry name" value="HMG_BOX_2"/>
    <property type="match status" value="1"/>
</dbReference>
<feature type="region of interest" description="Disordered" evidence="6">
    <location>
        <begin position="16"/>
        <end position="156"/>
    </location>
</feature>
<evidence type="ECO:0000256" key="6">
    <source>
        <dbReference type="SAM" id="MobiDB-lite"/>
    </source>
</evidence>
<evidence type="ECO:0000313" key="10">
    <source>
        <dbReference type="Proteomes" id="UP000242188"/>
    </source>
</evidence>
<feature type="DNA-binding region" description="HMG box" evidence="5">
    <location>
        <begin position="472"/>
        <end position="540"/>
    </location>
</feature>
<dbReference type="PANTHER" id="PTHR45789:SF2">
    <property type="entry name" value="FI18025P1"/>
    <property type="match status" value="1"/>
</dbReference>
<reference evidence="8" key="1">
    <citation type="journal article" date="2017" name="Gene">
        <title>Genome-wide identification and expression profiling of the SOX gene family in a bivalve mollusc Patinopecten yessoensis.</title>
        <authorList>
            <person name="Yu J."/>
            <person name="Zhang L."/>
            <person name="Li Y."/>
            <person name="Li R."/>
            <person name="Zhang M."/>
            <person name="Li W."/>
            <person name="Xie X."/>
            <person name="Wang S."/>
            <person name="Hu X."/>
            <person name="Bao Z."/>
        </authorList>
    </citation>
    <scope>NUCLEOTIDE SEQUENCE</scope>
</reference>
<evidence type="ECO:0000256" key="5">
    <source>
        <dbReference type="PROSITE-ProRule" id="PRU00267"/>
    </source>
</evidence>
<keyword evidence="1" id="KW-0805">Transcription regulation</keyword>
<dbReference type="InterPro" id="IPR009071">
    <property type="entry name" value="HMG_box_dom"/>
</dbReference>
<keyword evidence="10" id="KW-1185">Reference proteome</keyword>
<evidence type="ECO:0000313" key="8">
    <source>
        <dbReference type="EMBL" id="ASL69945.1"/>
    </source>
</evidence>
<dbReference type="Proteomes" id="UP000242188">
    <property type="component" value="Unassembled WGS sequence"/>
</dbReference>
<proteinExistence type="evidence at transcript level"/>
<sequence length="677" mass="74886">MKYDVPEEILDPIQWYGSMSSKRKNTPTKLPKDDVVSERPISECDSNQDSDGELDPSHLHIVTKSDSESQDSDSCGLDRPPSKKQRILQRVRQGSDSDNELSFSTHFNNNNNHITTKSNFGLQKKSMDSVLRRLSSKSDSELENNNMADKPGNSDVRVKESIQMLLSDGSLTDKERRLSDMIAQLQDLKEDISKQNKGTDQVAETPESKTTVQSSANSSYASSKSSSPVTMDTMKRMSVSPPMAASPYHASPHSQASPRQRSPHNASPAQAWNEHHAVPNGQEIPLNLTKPKAEFKLELMDNGYGVGHGGHPEPIVTPPPAHSNHRRQVATSTPPTDTVTSFMQARSPFGLPQYVASPYMMANHLPVSAVLNSLSAHSSLLNGKSHSELEKESLVQEVLARQLQHSVSGPVFPGLHLPLYTGAAFPQLPQVNQSMKGRADNSPDDSPNNGKMFGAKIIRSNKEKNDPTRPHIKRPMNAFMVWAREERRKILKACPDMHNSNISKILGAKWKAMSNAEKQPFYEEQSRLSKLHMEKHPDYRYRPRPKRTCIVDGKKLRISEYKSLMRSRRQDIRRVWYGESGTTYVEGLLGEQSPNASFEGEQKLAGTDGMNGSSRMDPGMLGELGPEGDSSDNDNYSDTMEHLSDVSLDTPMSLPGGSALFRPGLGLHPTAATATTS</sequence>
<evidence type="ECO:0000256" key="3">
    <source>
        <dbReference type="ARBA" id="ARBA00023163"/>
    </source>
</evidence>
<name>A0A210Q3A2_MIZYE</name>
<evidence type="ECO:0000256" key="4">
    <source>
        <dbReference type="ARBA" id="ARBA00023242"/>
    </source>
</evidence>
<organism evidence="9 10">
    <name type="scientific">Mizuhopecten yessoensis</name>
    <name type="common">Japanese scallop</name>
    <name type="synonym">Patinopecten yessoensis</name>
    <dbReference type="NCBI Taxonomy" id="6573"/>
    <lineage>
        <taxon>Eukaryota</taxon>
        <taxon>Metazoa</taxon>
        <taxon>Spiralia</taxon>
        <taxon>Lophotrochozoa</taxon>
        <taxon>Mollusca</taxon>
        <taxon>Bivalvia</taxon>
        <taxon>Autobranchia</taxon>
        <taxon>Pteriomorphia</taxon>
        <taxon>Pectinida</taxon>
        <taxon>Pectinoidea</taxon>
        <taxon>Pectinidae</taxon>
        <taxon>Mizuhopecten</taxon>
    </lineage>
</organism>
<dbReference type="STRING" id="6573.A0A210Q3A2"/>
<keyword evidence="4 5" id="KW-0539">Nucleus</keyword>
<dbReference type="AlphaFoldDB" id="A0A210Q3A2"/>
<gene>
    <name evidence="8" type="primary">SOXD</name>
    <name evidence="9" type="ORF">KP79_PYT18838</name>
</gene>